<sequence>MDLTKGAGMNTRAFRGMLCTTALVTALAGCGSDSDGDEAAACAAQSDLRFSVQELDATLTPDATIDQIRSARDQVAQARDALASDLACD</sequence>
<dbReference type="PROSITE" id="PS51257">
    <property type="entry name" value="PROKAR_LIPOPROTEIN"/>
    <property type="match status" value="1"/>
</dbReference>
<comment type="caution">
    <text evidence="1">The sequence shown here is derived from an EMBL/GenBank/DDBJ whole genome shotgun (WGS) entry which is preliminary data.</text>
</comment>
<organism evidence="1 2">
    <name type="scientific">Cellulomonas denverensis</name>
    <dbReference type="NCBI Taxonomy" id="264297"/>
    <lineage>
        <taxon>Bacteria</taxon>
        <taxon>Bacillati</taxon>
        <taxon>Actinomycetota</taxon>
        <taxon>Actinomycetes</taxon>
        <taxon>Micrococcales</taxon>
        <taxon>Cellulomonadaceae</taxon>
        <taxon>Cellulomonas</taxon>
    </lineage>
</organism>
<gene>
    <name evidence="1" type="ORF">HGA03_05000</name>
</gene>
<reference evidence="1 2" key="1">
    <citation type="submission" date="2020-04" db="EMBL/GenBank/DDBJ databases">
        <title>MicrobeNet Type strains.</title>
        <authorList>
            <person name="Nicholson A.C."/>
        </authorList>
    </citation>
    <scope>NUCLEOTIDE SEQUENCE [LARGE SCALE GENOMIC DNA]</scope>
    <source>
        <strain evidence="1 2">ATCC BAA-788</strain>
    </source>
</reference>
<keyword evidence="2" id="KW-1185">Reference proteome</keyword>
<dbReference type="AlphaFoldDB" id="A0A7X6KTY0"/>
<proteinExistence type="predicted"/>
<dbReference type="EMBL" id="JAAXOX010000002">
    <property type="protein sequence ID" value="NKY22020.1"/>
    <property type="molecule type" value="Genomic_DNA"/>
</dbReference>
<dbReference type="Proteomes" id="UP000581206">
    <property type="component" value="Unassembled WGS sequence"/>
</dbReference>
<dbReference type="RefSeq" id="WP_168629137.1">
    <property type="nucleotide sequence ID" value="NZ_BONL01000034.1"/>
</dbReference>
<protein>
    <submittedName>
        <fullName evidence="1">Uncharacterized protein</fullName>
    </submittedName>
</protein>
<evidence type="ECO:0000313" key="1">
    <source>
        <dbReference type="EMBL" id="NKY22020.1"/>
    </source>
</evidence>
<accession>A0A7X6KTY0</accession>
<evidence type="ECO:0000313" key="2">
    <source>
        <dbReference type="Proteomes" id="UP000581206"/>
    </source>
</evidence>
<name>A0A7X6KTY0_9CELL</name>